<dbReference type="Pfam" id="PF01207">
    <property type="entry name" value="Dus"/>
    <property type="match status" value="1"/>
</dbReference>
<evidence type="ECO:0000313" key="8">
    <source>
        <dbReference type="Proteomes" id="UP001152759"/>
    </source>
</evidence>
<dbReference type="Gene3D" id="3.20.20.70">
    <property type="entry name" value="Aldolase class I"/>
    <property type="match status" value="1"/>
</dbReference>
<evidence type="ECO:0000256" key="2">
    <source>
        <dbReference type="ARBA" id="ARBA00022630"/>
    </source>
</evidence>
<keyword evidence="3" id="KW-0288">FMN</keyword>
<organism evidence="7 8">
    <name type="scientific">Bemisia tabaci</name>
    <name type="common">Sweetpotato whitefly</name>
    <name type="synonym">Aleurodes tabaci</name>
    <dbReference type="NCBI Taxonomy" id="7038"/>
    <lineage>
        <taxon>Eukaryota</taxon>
        <taxon>Metazoa</taxon>
        <taxon>Ecdysozoa</taxon>
        <taxon>Arthropoda</taxon>
        <taxon>Hexapoda</taxon>
        <taxon>Insecta</taxon>
        <taxon>Pterygota</taxon>
        <taxon>Neoptera</taxon>
        <taxon>Paraneoptera</taxon>
        <taxon>Hemiptera</taxon>
        <taxon>Sternorrhyncha</taxon>
        <taxon>Aleyrodoidea</taxon>
        <taxon>Aleyrodidae</taxon>
        <taxon>Aleyrodinae</taxon>
        <taxon>Bemisia</taxon>
    </lineage>
</organism>
<dbReference type="GO" id="GO:0017150">
    <property type="term" value="F:tRNA dihydrouridine synthase activity"/>
    <property type="evidence" value="ECO:0007669"/>
    <property type="project" value="InterPro"/>
</dbReference>
<dbReference type="InterPro" id="IPR018517">
    <property type="entry name" value="tRNA_hU_synthase_CS"/>
</dbReference>
<proteinExistence type="predicted"/>
<comment type="cofactor">
    <cofactor evidence="1">
        <name>FMN</name>
        <dbReference type="ChEBI" id="CHEBI:58210"/>
    </cofactor>
</comment>
<evidence type="ECO:0000259" key="6">
    <source>
        <dbReference type="Pfam" id="PF01207"/>
    </source>
</evidence>
<keyword evidence="8" id="KW-1185">Reference proteome</keyword>
<evidence type="ECO:0000256" key="5">
    <source>
        <dbReference type="ARBA" id="ARBA00023002"/>
    </source>
</evidence>
<dbReference type="InterPro" id="IPR035587">
    <property type="entry name" value="DUS-like_FMN-bd"/>
</dbReference>
<keyword evidence="5" id="KW-0560">Oxidoreductase</keyword>
<protein>
    <recommendedName>
        <fullName evidence="6">DUS-like FMN-binding domain-containing protein</fullName>
    </recommendedName>
</protein>
<dbReference type="Proteomes" id="UP001152759">
    <property type="component" value="Chromosome 3"/>
</dbReference>
<evidence type="ECO:0000256" key="3">
    <source>
        <dbReference type="ARBA" id="ARBA00022643"/>
    </source>
</evidence>
<dbReference type="PROSITE" id="PS01136">
    <property type="entry name" value="UPF0034"/>
    <property type="match status" value="1"/>
</dbReference>
<evidence type="ECO:0000313" key="7">
    <source>
        <dbReference type="EMBL" id="CAH0769804.1"/>
    </source>
</evidence>
<sequence>MFFTYDRCKLICTVFKSRDIEFTSFDGVLSDRPLIVQFASSCVKDFVDAAEFVAQHCDGIDLNCGCPQKWALKSGFGCGLLSQPEIIHDCVKQLRNRLPEHKTVSVKIRLYDDVRKTVELAQSLEAAGVSLLTVHARTPDQRSEPINMDALIDVRKSVSIPVIANGDVKSLVDADYLHNATNCQGIMAARGILQNPGLFAGHKITQLCVIEDWLSMKHPNFFIFHNHLVFMLTQLLTRAERRVFNYLKTAADVVEFIKNKFGIVPKNDFSVSSLKPGAVYDSGKFFLEHLKETENGPEDSEESRDYFEGISDLYI</sequence>
<dbReference type="AlphaFoldDB" id="A0A9P0C4V7"/>
<name>A0A9P0C4V7_BEMTA</name>
<feature type="domain" description="DUS-like FMN-binding" evidence="6">
    <location>
        <begin position="30"/>
        <end position="248"/>
    </location>
</feature>
<dbReference type="EMBL" id="OU963864">
    <property type="protein sequence ID" value="CAH0769804.1"/>
    <property type="molecule type" value="Genomic_DNA"/>
</dbReference>
<keyword evidence="2" id="KW-0285">Flavoprotein</keyword>
<reference evidence="7" key="1">
    <citation type="submission" date="2021-12" db="EMBL/GenBank/DDBJ databases">
        <authorList>
            <person name="King R."/>
        </authorList>
    </citation>
    <scope>NUCLEOTIDE SEQUENCE</scope>
</reference>
<accession>A0A9P0C4V7</accession>
<dbReference type="CDD" id="cd02801">
    <property type="entry name" value="DUS_like_FMN"/>
    <property type="match status" value="1"/>
</dbReference>
<keyword evidence="4" id="KW-0819">tRNA processing</keyword>
<dbReference type="GO" id="GO:0050660">
    <property type="term" value="F:flavin adenine dinucleotide binding"/>
    <property type="evidence" value="ECO:0007669"/>
    <property type="project" value="InterPro"/>
</dbReference>
<gene>
    <name evidence="7" type="ORF">BEMITA_LOCUS6748</name>
</gene>
<evidence type="ECO:0000256" key="4">
    <source>
        <dbReference type="ARBA" id="ARBA00022694"/>
    </source>
</evidence>
<dbReference type="PANTHER" id="PTHR11082:SF31">
    <property type="entry name" value="TRNA-DIHYDROURIDINE(20A_20B) SYNTHASE [NAD(P)+]-LIKE"/>
    <property type="match status" value="1"/>
</dbReference>
<dbReference type="PANTHER" id="PTHR11082">
    <property type="entry name" value="TRNA-DIHYDROURIDINE SYNTHASE"/>
    <property type="match status" value="1"/>
</dbReference>
<dbReference type="InterPro" id="IPR013785">
    <property type="entry name" value="Aldolase_TIM"/>
</dbReference>
<dbReference type="SUPFAM" id="SSF51395">
    <property type="entry name" value="FMN-linked oxidoreductases"/>
    <property type="match status" value="1"/>
</dbReference>
<evidence type="ECO:0000256" key="1">
    <source>
        <dbReference type="ARBA" id="ARBA00001917"/>
    </source>
</evidence>